<dbReference type="GO" id="GO:0004673">
    <property type="term" value="F:protein histidine kinase activity"/>
    <property type="evidence" value="ECO:0007669"/>
    <property type="project" value="UniProtKB-EC"/>
</dbReference>
<keyword evidence="4" id="KW-0808">Transferase</keyword>
<dbReference type="PANTHER" id="PTHR41523:SF8">
    <property type="entry name" value="ETHYLENE RESPONSE SENSOR PROTEIN"/>
    <property type="match status" value="1"/>
</dbReference>
<sequence>MPKSPETPLTTFVADPDALLPLGVRVAGLGLGSVDYINDTIVLDDRAGALFDLPAHQPIFRRELHDRIHPDERPAVEARVAAMLSPGQPDFIDVVHRVVTRDGSERWLSARKQVSFDGGSNGMPRRPVKGLVAIMDMTAHKTTERQVNDLMQEMNHRLKNLLTVVQSIARMTARSGPIEEFLPRFNARMAALSHNQDLLVSRGAGGVALDALVKEQLEPFTGGTDCRVTIEGPALPLKFEAIQPIGLALHELATNATKHGALSTQGGCLEVAWRVTDGRLALSWTETGGPPVTAPARKGFGSTVLQGMIGGALEAEVDLDYRPEGLHWSVTCDICRVCEAAAT</sequence>
<dbReference type="Pfam" id="PF08447">
    <property type="entry name" value="PAS_3"/>
    <property type="match status" value="1"/>
</dbReference>
<evidence type="ECO:0000256" key="6">
    <source>
        <dbReference type="ARBA" id="ARBA00022777"/>
    </source>
</evidence>
<keyword evidence="3" id="KW-0597">Phosphoprotein</keyword>
<organism evidence="9 10">
    <name type="scientific">Loktanella atrilutea</name>
    <dbReference type="NCBI Taxonomy" id="366533"/>
    <lineage>
        <taxon>Bacteria</taxon>
        <taxon>Pseudomonadati</taxon>
        <taxon>Pseudomonadota</taxon>
        <taxon>Alphaproteobacteria</taxon>
        <taxon>Rhodobacterales</taxon>
        <taxon>Roseobacteraceae</taxon>
        <taxon>Loktanella</taxon>
    </lineage>
</organism>
<dbReference type="InterPro" id="IPR011102">
    <property type="entry name" value="Sig_transdc_His_kinase_HWE"/>
</dbReference>
<evidence type="ECO:0000313" key="10">
    <source>
        <dbReference type="Proteomes" id="UP000183987"/>
    </source>
</evidence>
<evidence type="ECO:0000256" key="5">
    <source>
        <dbReference type="ARBA" id="ARBA00022741"/>
    </source>
</evidence>
<dbReference type="SUPFAM" id="SSF55785">
    <property type="entry name" value="PYP-like sensor domain (PAS domain)"/>
    <property type="match status" value="1"/>
</dbReference>
<dbReference type="Pfam" id="PF07536">
    <property type="entry name" value="HWE_HK"/>
    <property type="match status" value="1"/>
</dbReference>
<dbReference type="Proteomes" id="UP000183987">
    <property type="component" value="Unassembled WGS sequence"/>
</dbReference>
<reference evidence="10" key="1">
    <citation type="submission" date="2016-11" db="EMBL/GenBank/DDBJ databases">
        <authorList>
            <person name="Varghese N."/>
            <person name="Submissions S."/>
        </authorList>
    </citation>
    <scope>NUCLEOTIDE SEQUENCE [LARGE SCALE GENOMIC DNA]</scope>
    <source>
        <strain evidence="10">DSM 29326</strain>
    </source>
</reference>
<keyword evidence="5" id="KW-0547">Nucleotide-binding</keyword>
<keyword evidence="7" id="KW-0067">ATP-binding</keyword>
<evidence type="ECO:0000256" key="4">
    <source>
        <dbReference type="ARBA" id="ARBA00022679"/>
    </source>
</evidence>
<evidence type="ECO:0000259" key="8">
    <source>
        <dbReference type="SMART" id="SM00911"/>
    </source>
</evidence>
<dbReference type="Gene3D" id="3.30.450.20">
    <property type="entry name" value="PAS domain"/>
    <property type="match status" value="1"/>
</dbReference>
<dbReference type="InterPro" id="IPR000014">
    <property type="entry name" value="PAS"/>
</dbReference>
<dbReference type="SMART" id="SM00911">
    <property type="entry name" value="HWE_HK"/>
    <property type="match status" value="1"/>
</dbReference>
<evidence type="ECO:0000256" key="2">
    <source>
        <dbReference type="ARBA" id="ARBA00012438"/>
    </source>
</evidence>
<dbReference type="SUPFAM" id="SSF55874">
    <property type="entry name" value="ATPase domain of HSP90 chaperone/DNA topoisomerase II/histidine kinase"/>
    <property type="match status" value="1"/>
</dbReference>
<proteinExistence type="predicted"/>
<name>A0A1M4WPE7_LOKAT</name>
<dbReference type="AlphaFoldDB" id="A0A1M4WPE7"/>
<accession>A0A1M4WPE7</accession>
<evidence type="ECO:0000256" key="3">
    <source>
        <dbReference type="ARBA" id="ARBA00022553"/>
    </source>
</evidence>
<dbReference type="CDD" id="cd00130">
    <property type="entry name" value="PAS"/>
    <property type="match status" value="1"/>
</dbReference>
<dbReference type="EC" id="2.7.13.3" evidence="2"/>
<dbReference type="STRING" id="366533.SAMN05444339_102185"/>
<evidence type="ECO:0000256" key="7">
    <source>
        <dbReference type="ARBA" id="ARBA00022840"/>
    </source>
</evidence>
<evidence type="ECO:0000313" key="9">
    <source>
        <dbReference type="EMBL" id="SHE83181.1"/>
    </source>
</evidence>
<dbReference type="InterPro" id="IPR013655">
    <property type="entry name" value="PAS_fold_3"/>
</dbReference>
<evidence type="ECO:0000256" key="1">
    <source>
        <dbReference type="ARBA" id="ARBA00000085"/>
    </source>
</evidence>
<dbReference type="GO" id="GO:0005524">
    <property type="term" value="F:ATP binding"/>
    <property type="evidence" value="ECO:0007669"/>
    <property type="project" value="UniProtKB-KW"/>
</dbReference>
<dbReference type="InterPro" id="IPR035965">
    <property type="entry name" value="PAS-like_dom_sf"/>
</dbReference>
<protein>
    <recommendedName>
        <fullName evidence="2">histidine kinase</fullName>
        <ecNumber evidence="2">2.7.13.3</ecNumber>
    </recommendedName>
</protein>
<gene>
    <name evidence="9" type="ORF">SAMN05444339_102185</name>
</gene>
<dbReference type="Gene3D" id="3.30.565.10">
    <property type="entry name" value="Histidine kinase-like ATPase, C-terminal domain"/>
    <property type="match status" value="1"/>
</dbReference>
<dbReference type="PANTHER" id="PTHR41523">
    <property type="entry name" value="TWO-COMPONENT SYSTEM SENSOR PROTEIN"/>
    <property type="match status" value="1"/>
</dbReference>
<comment type="catalytic activity">
    <reaction evidence="1">
        <text>ATP + protein L-histidine = ADP + protein N-phospho-L-histidine.</text>
        <dbReference type="EC" id="2.7.13.3"/>
    </reaction>
</comment>
<keyword evidence="6 9" id="KW-0418">Kinase</keyword>
<keyword evidence="10" id="KW-1185">Reference proteome</keyword>
<dbReference type="InterPro" id="IPR036890">
    <property type="entry name" value="HATPase_C_sf"/>
</dbReference>
<dbReference type="EMBL" id="FQUE01000002">
    <property type="protein sequence ID" value="SHE83181.1"/>
    <property type="molecule type" value="Genomic_DNA"/>
</dbReference>
<feature type="domain" description="Signal transduction histidine kinase HWE region" evidence="8">
    <location>
        <begin position="153"/>
        <end position="234"/>
    </location>
</feature>